<evidence type="ECO:0000256" key="1">
    <source>
        <dbReference type="SAM" id="MobiDB-lite"/>
    </source>
</evidence>
<dbReference type="RefSeq" id="WP_209978705.1">
    <property type="nucleotide sequence ID" value="NZ_JAGINO010000002.1"/>
</dbReference>
<evidence type="ECO:0000313" key="2">
    <source>
        <dbReference type="EMBL" id="MDQ0531798.1"/>
    </source>
</evidence>
<gene>
    <name evidence="2" type="ORF">QO018_000634</name>
</gene>
<evidence type="ECO:0000313" key="3">
    <source>
        <dbReference type="Proteomes" id="UP001244552"/>
    </source>
</evidence>
<sequence length="171" mass="16798">MKIPFSFAHLRPGAAAGPVVPPGTPKPASGAVTPPVQPAASGDDKPKEGEEDETEDEDDKQAASVRRKERERCAAIFAAPAAAGRVELAATLAFGTDLPAQQAIAVLEAAPAAAAPSTAQAPANPLAAAMAALGNPSITPDGGASGGGDDVSAEVSAIMNLHAAHNGAPAK</sequence>
<accession>A0ABU0MEK2</accession>
<proteinExistence type="predicted"/>
<feature type="region of interest" description="Disordered" evidence="1">
    <location>
        <begin position="1"/>
        <end position="70"/>
    </location>
</feature>
<name>A0ABU0MEK2_9PROT</name>
<protein>
    <submittedName>
        <fullName evidence="2">Uncharacterized protein</fullName>
    </submittedName>
</protein>
<keyword evidence="3" id="KW-1185">Reference proteome</keyword>
<dbReference type="EMBL" id="JAUSVU010000002">
    <property type="protein sequence ID" value="MDQ0531798.1"/>
    <property type="molecule type" value="Genomic_DNA"/>
</dbReference>
<organism evidence="2 3">
    <name type="scientific">Azospirillum picis</name>
    <dbReference type="NCBI Taxonomy" id="488438"/>
    <lineage>
        <taxon>Bacteria</taxon>
        <taxon>Pseudomonadati</taxon>
        <taxon>Pseudomonadota</taxon>
        <taxon>Alphaproteobacteria</taxon>
        <taxon>Rhodospirillales</taxon>
        <taxon>Azospirillaceae</taxon>
        <taxon>Azospirillum</taxon>
    </lineage>
</organism>
<feature type="compositionally biased region" description="Acidic residues" evidence="1">
    <location>
        <begin position="49"/>
        <end position="59"/>
    </location>
</feature>
<dbReference type="Proteomes" id="UP001244552">
    <property type="component" value="Unassembled WGS sequence"/>
</dbReference>
<comment type="caution">
    <text evidence="2">The sequence shown here is derived from an EMBL/GenBank/DDBJ whole genome shotgun (WGS) entry which is preliminary data.</text>
</comment>
<reference evidence="2 3" key="1">
    <citation type="submission" date="2023-07" db="EMBL/GenBank/DDBJ databases">
        <title>Genomic Encyclopedia of Type Strains, Phase IV (KMG-IV): sequencing the most valuable type-strain genomes for metagenomic binning, comparative biology and taxonomic classification.</title>
        <authorList>
            <person name="Goeker M."/>
        </authorList>
    </citation>
    <scope>NUCLEOTIDE SEQUENCE [LARGE SCALE GENOMIC DNA]</scope>
    <source>
        <strain evidence="2 3">DSM 19922</strain>
    </source>
</reference>